<reference evidence="2" key="2">
    <citation type="journal article" date="2024" name="Plant">
        <title>Genomic evolution and insights into agronomic trait innovations of Sesamum species.</title>
        <authorList>
            <person name="Miao H."/>
            <person name="Wang L."/>
            <person name="Qu L."/>
            <person name="Liu H."/>
            <person name="Sun Y."/>
            <person name="Le M."/>
            <person name="Wang Q."/>
            <person name="Wei S."/>
            <person name="Zheng Y."/>
            <person name="Lin W."/>
            <person name="Duan Y."/>
            <person name="Cao H."/>
            <person name="Xiong S."/>
            <person name="Wang X."/>
            <person name="Wei L."/>
            <person name="Li C."/>
            <person name="Ma Q."/>
            <person name="Ju M."/>
            <person name="Zhao R."/>
            <person name="Li G."/>
            <person name="Mu C."/>
            <person name="Tian Q."/>
            <person name="Mei H."/>
            <person name="Zhang T."/>
            <person name="Gao T."/>
            <person name="Zhang H."/>
        </authorList>
    </citation>
    <scope>NUCLEOTIDE SEQUENCE</scope>
    <source>
        <strain evidence="2">KEN1</strain>
    </source>
</reference>
<dbReference type="GO" id="GO:0046983">
    <property type="term" value="F:protein dimerization activity"/>
    <property type="evidence" value="ECO:0007669"/>
    <property type="project" value="InterPro"/>
</dbReference>
<dbReference type="InterPro" id="IPR036390">
    <property type="entry name" value="WH_DNA-bd_sf"/>
</dbReference>
<protein>
    <submittedName>
        <fullName evidence="2">Caffeic acid 3-O-methyltransferase 1</fullName>
    </submittedName>
</protein>
<dbReference type="Gene3D" id="1.10.10.10">
    <property type="entry name" value="Winged helix-like DNA-binding domain superfamily/Winged helix DNA-binding domain"/>
    <property type="match status" value="1"/>
</dbReference>
<dbReference type="InterPro" id="IPR036388">
    <property type="entry name" value="WH-like_DNA-bd_sf"/>
</dbReference>
<dbReference type="EMBL" id="JACGWN010000008">
    <property type="protein sequence ID" value="KAL0438077.1"/>
    <property type="molecule type" value="Genomic_DNA"/>
</dbReference>
<name>A0AAW2WCW2_9LAMI</name>
<gene>
    <name evidence="2" type="ORF">Slati_2290700</name>
</gene>
<accession>A0AAW2WCW2</accession>
<dbReference type="InterPro" id="IPR012967">
    <property type="entry name" value="COMT_dimerisation"/>
</dbReference>
<evidence type="ECO:0000259" key="1">
    <source>
        <dbReference type="Pfam" id="PF08100"/>
    </source>
</evidence>
<feature type="domain" description="O-methyltransferase dimerisation" evidence="1">
    <location>
        <begin position="1"/>
        <end position="60"/>
    </location>
</feature>
<sequence length="108" mass="11425">MALDTAIQLNLFEIIAGAGGGAQLSASEIVPTSDQPRRAAAVLDSLLRLLATHSLLTCSVIRLENGELKGVMDLLRRGSSSSEMRMGCHLLRFVHSQAGMRCSSGTVS</sequence>
<proteinExistence type="predicted"/>
<dbReference type="Pfam" id="PF08100">
    <property type="entry name" value="Dimerisation"/>
    <property type="match status" value="1"/>
</dbReference>
<dbReference type="SUPFAM" id="SSF46785">
    <property type="entry name" value="Winged helix' DNA-binding domain"/>
    <property type="match status" value="1"/>
</dbReference>
<comment type="caution">
    <text evidence="2">The sequence shown here is derived from an EMBL/GenBank/DDBJ whole genome shotgun (WGS) entry which is preliminary data.</text>
</comment>
<dbReference type="AlphaFoldDB" id="A0AAW2WCW2"/>
<reference evidence="2" key="1">
    <citation type="submission" date="2020-06" db="EMBL/GenBank/DDBJ databases">
        <authorList>
            <person name="Li T."/>
            <person name="Hu X."/>
            <person name="Zhang T."/>
            <person name="Song X."/>
            <person name="Zhang H."/>
            <person name="Dai N."/>
            <person name="Sheng W."/>
            <person name="Hou X."/>
            <person name="Wei L."/>
        </authorList>
    </citation>
    <scope>NUCLEOTIDE SEQUENCE</scope>
    <source>
        <strain evidence="2">KEN1</strain>
        <tissue evidence="2">Leaf</tissue>
    </source>
</reference>
<evidence type="ECO:0000313" key="2">
    <source>
        <dbReference type="EMBL" id="KAL0438077.1"/>
    </source>
</evidence>
<organism evidence="2">
    <name type="scientific">Sesamum latifolium</name>
    <dbReference type="NCBI Taxonomy" id="2727402"/>
    <lineage>
        <taxon>Eukaryota</taxon>
        <taxon>Viridiplantae</taxon>
        <taxon>Streptophyta</taxon>
        <taxon>Embryophyta</taxon>
        <taxon>Tracheophyta</taxon>
        <taxon>Spermatophyta</taxon>
        <taxon>Magnoliopsida</taxon>
        <taxon>eudicotyledons</taxon>
        <taxon>Gunneridae</taxon>
        <taxon>Pentapetalae</taxon>
        <taxon>asterids</taxon>
        <taxon>lamiids</taxon>
        <taxon>Lamiales</taxon>
        <taxon>Pedaliaceae</taxon>
        <taxon>Sesamum</taxon>
    </lineage>
</organism>